<feature type="region of interest" description="Disordered" evidence="1">
    <location>
        <begin position="508"/>
        <end position="718"/>
    </location>
</feature>
<dbReference type="EMBL" id="VSRR010000407">
    <property type="protein sequence ID" value="MPC15184.1"/>
    <property type="molecule type" value="Genomic_DNA"/>
</dbReference>
<feature type="compositionally biased region" description="Pro residues" evidence="1">
    <location>
        <begin position="588"/>
        <end position="601"/>
    </location>
</feature>
<protein>
    <submittedName>
        <fullName evidence="2">Uncharacterized protein</fullName>
    </submittedName>
</protein>
<feature type="region of interest" description="Disordered" evidence="1">
    <location>
        <begin position="145"/>
        <end position="164"/>
    </location>
</feature>
<gene>
    <name evidence="2" type="ORF">E2C01_007968</name>
</gene>
<feature type="compositionally biased region" description="Low complexity" evidence="1">
    <location>
        <begin position="540"/>
        <end position="555"/>
    </location>
</feature>
<evidence type="ECO:0000313" key="2">
    <source>
        <dbReference type="EMBL" id="MPC15184.1"/>
    </source>
</evidence>
<feature type="region of interest" description="Disordered" evidence="1">
    <location>
        <begin position="426"/>
        <end position="456"/>
    </location>
</feature>
<sequence>MSREGGAAGACRRDGGSSGSVAPQSFPPQFYPVVGYQGNSHTWFVPHPSSGVPSQWSPSWHPPMGYPAPTPPWSGQQTPSTTSTATTVAPASDEYTVDTLRRIYKDDDGRVEIQRVKVQRRPPDSGAVSLAGPEAMSVVPVGAISRNERRPPPRKHRRKPDIPMTAMGPMGPYPWYPYMPYMPYPYPYPYYFGNCMWPSGAPSGSISTWSGNEDSEAVSSHQDSALNSQRLESRVSHLSGDSLPSALHRASSPTAASHITESHSIAPSDSVSVRGRKRETSLERALLGPTPPPRTKSRASSSLDCKSDHVGKTQEWMLEMQRALRTGSDVAVKADDNSALRSDQNEVYRKIPPVRKRRRNKAADMSDQSSMSGLKEVDDVSEQQSVISEATFDDSSRLSPELTYAFRKLERSVDAFRTEIATESSPVHSFAPSPSVDISHSSGAATPTEANVTPLPFSDICGLAKEEEIMKREKYGRPRTTSESVCSLPSLEMARVGSAPDVSLRSKATVVSSSQFNTSTETRATTLTPTNTCPSPGAQTSTTSTSHVITTSTETGSVKPQELTSKTEESKVVPVQLSTSDTNASPLPKSPPPPACQPSSPPHSHQAEDTKEQSHKTTEATETGIPKETAEIESPPALESIGPPSFKSTDVSATDTPAATGSEGVGGASGRLSQASSATTFFSVRTADDSHTLDTDSTDIPMPTTDSADEVRSCSGAK</sequence>
<feature type="compositionally biased region" description="Polar residues" evidence="1">
    <location>
        <begin position="646"/>
        <end position="659"/>
    </location>
</feature>
<dbReference type="AlphaFoldDB" id="A0A5B7D2N4"/>
<dbReference type="OrthoDB" id="6380322at2759"/>
<name>A0A5B7D2N4_PORTR</name>
<accession>A0A5B7D2N4</accession>
<comment type="caution">
    <text evidence="2">The sequence shown here is derived from an EMBL/GenBank/DDBJ whole genome shotgun (WGS) entry which is preliminary data.</text>
</comment>
<feature type="compositionally biased region" description="Polar residues" evidence="1">
    <location>
        <begin position="671"/>
        <end position="683"/>
    </location>
</feature>
<feature type="region of interest" description="Disordered" evidence="1">
    <location>
        <begin position="356"/>
        <end position="382"/>
    </location>
</feature>
<feature type="compositionally biased region" description="Polar residues" evidence="1">
    <location>
        <begin position="204"/>
        <end position="230"/>
    </location>
</feature>
<evidence type="ECO:0000256" key="1">
    <source>
        <dbReference type="SAM" id="MobiDB-lite"/>
    </source>
</evidence>
<feature type="compositionally biased region" description="Low complexity" evidence="1">
    <location>
        <begin position="73"/>
        <end position="89"/>
    </location>
</feature>
<reference evidence="2 3" key="1">
    <citation type="submission" date="2019-05" db="EMBL/GenBank/DDBJ databases">
        <title>Another draft genome of Portunus trituberculatus and its Hox gene families provides insights of decapod evolution.</title>
        <authorList>
            <person name="Jeong J.-H."/>
            <person name="Song I."/>
            <person name="Kim S."/>
            <person name="Choi T."/>
            <person name="Kim D."/>
            <person name="Ryu S."/>
            <person name="Kim W."/>
        </authorList>
    </citation>
    <scope>NUCLEOTIDE SEQUENCE [LARGE SCALE GENOMIC DNA]</scope>
    <source>
        <tissue evidence="2">Muscle</tissue>
    </source>
</reference>
<dbReference type="Proteomes" id="UP000324222">
    <property type="component" value="Unassembled WGS sequence"/>
</dbReference>
<feature type="region of interest" description="Disordered" evidence="1">
    <location>
        <begin position="204"/>
        <end position="308"/>
    </location>
</feature>
<feature type="region of interest" description="Disordered" evidence="1">
    <location>
        <begin position="67"/>
        <end position="89"/>
    </location>
</feature>
<keyword evidence="3" id="KW-1185">Reference proteome</keyword>
<organism evidence="2 3">
    <name type="scientific">Portunus trituberculatus</name>
    <name type="common">Swimming crab</name>
    <name type="synonym">Neptunus trituberculatus</name>
    <dbReference type="NCBI Taxonomy" id="210409"/>
    <lineage>
        <taxon>Eukaryota</taxon>
        <taxon>Metazoa</taxon>
        <taxon>Ecdysozoa</taxon>
        <taxon>Arthropoda</taxon>
        <taxon>Crustacea</taxon>
        <taxon>Multicrustacea</taxon>
        <taxon>Malacostraca</taxon>
        <taxon>Eumalacostraca</taxon>
        <taxon>Eucarida</taxon>
        <taxon>Decapoda</taxon>
        <taxon>Pleocyemata</taxon>
        <taxon>Brachyura</taxon>
        <taxon>Eubrachyura</taxon>
        <taxon>Portunoidea</taxon>
        <taxon>Portunidae</taxon>
        <taxon>Portuninae</taxon>
        <taxon>Portunus</taxon>
    </lineage>
</organism>
<proteinExistence type="predicted"/>
<feature type="compositionally biased region" description="Polar residues" evidence="1">
    <location>
        <begin position="509"/>
        <end position="539"/>
    </location>
</feature>
<feature type="compositionally biased region" description="Polar residues" evidence="1">
    <location>
        <begin position="436"/>
        <end position="451"/>
    </location>
</feature>
<feature type="compositionally biased region" description="Polar residues" evidence="1">
    <location>
        <begin position="251"/>
        <end position="271"/>
    </location>
</feature>
<evidence type="ECO:0000313" key="3">
    <source>
        <dbReference type="Proteomes" id="UP000324222"/>
    </source>
</evidence>
<feature type="compositionally biased region" description="Basic and acidic residues" evidence="1">
    <location>
        <begin position="605"/>
        <end position="619"/>
    </location>
</feature>
<feature type="region of interest" description="Disordered" evidence="1">
    <location>
        <begin position="1"/>
        <end position="32"/>
    </location>
</feature>